<gene>
    <name evidence="3" type="ORF">FOZ60_015199</name>
</gene>
<evidence type="ECO:0000313" key="3">
    <source>
        <dbReference type="EMBL" id="KAF4679330.1"/>
    </source>
</evidence>
<dbReference type="InterPro" id="IPR001969">
    <property type="entry name" value="Aspartic_peptidase_AS"/>
</dbReference>
<accession>A0A7J6N794</accession>
<keyword evidence="1" id="KW-0732">Signal</keyword>
<dbReference type="Proteomes" id="UP000541610">
    <property type="component" value="Unassembled WGS sequence"/>
</dbReference>
<dbReference type="EMBL" id="JABANP010000750">
    <property type="protein sequence ID" value="KAF4679330.1"/>
    <property type="molecule type" value="Genomic_DNA"/>
</dbReference>
<dbReference type="PROSITE" id="PS51767">
    <property type="entry name" value="PEPTIDASE_A1"/>
    <property type="match status" value="1"/>
</dbReference>
<feature type="chain" id="PRO_5029477109" description="Peptidase A1 domain-containing protein" evidence="1">
    <location>
        <begin position="16"/>
        <end position="381"/>
    </location>
</feature>
<dbReference type="InterPro" id="IPR033121">
    <property type="entry name" value="PEPTIDASE_A1"/>
</dbReference>
<feature type="domain" description="Peptidase A1" evidence="2">
    <location>
        <begin position="23"/>
        <end position="363"/>
    </location>
</feature>
<protein>
    <recommendedName>
        <fullName evidence="2">Peptidase A1 domain-containing protein</fullName>
    </recommendedName>
</protein>
<dbReference type="PROSITE" id="PS00141">
    <property type="entry name" value="ASP_PROTEASE"/>
    <property type="match status" value="1"/>
</dbReference>
<sequence length="381" mass="42476">MRSLLLAALTALVKPEPITLPFTRGRVALTLDGQILHFWVDSGSARSFAFYGPVYEEVFGKDSCGRSPYGCYFCPPENPCDDILSRKVWTVALGSDDLYKYVKHPVTLGIGNYTLENFSFGLVVKHPSGHRTSAALLGLSLGRSTIPETFLKQLKRRRVIDTLSYSIHASEQGPAITGKLTLDDSETAKAPYIPFSRDLVLGHAKVALPAGPLVLLDSLGRQLNARRRGDEMQPALVDSGASSVYVSERDFDKIIDVTWSAMCRENARASIKKKKQLQEEDGLLRMVRMQALPYLPTLGYKIGDPPNTIDIRIEPRHYVHSCDAVWCRMNIRPRNLRTTSFGHPFFRAYNVKFDLDNKRLSFISNSEGNSTPAAVVESTHL</sequence>
<evidence type="ECO:0000313" key="4">
    <source>
        <dbReference type="Proteomes" id="UP000541610"/>
    </source>
</evidence>
<dbReference type="GO" id="GO:0006508">
    <property type="term" value="P:proteolysis"/>
    <property type="evidence" value="ECO:0007669"/>
    <property type="project" value="InterPro"/>
</dbReference>
<dbReference type="InterPro" id="IPR021109">
    <property type="entry name" value="Peptidase_aspartic_dom_sf"/>
</dbReference>
<name>A0A7J6N794_PEROL</name>
<proteinExistence type="predicted"/>
<dbReference type="Gene3D" id="2.40.70.10">
    <property type="entry name" value="Acid Proteases"/>
    <property type="match status" value="2"/>
</dbReference>
<dbReference type="AlphaFoldDB" id="A0A7J6N794"/>
<evidence type="ECO:0000256" key="1">
    <source>
        <dbReference type="SAM" id="SignalP"/>
    </source>
</evidence>
<dbReference type="GO" id="GO:0004190">
    <property type="term" value="F:aspartic-type endopeptidase activity"/>
    <property type="evidence" value="ECO:0007669"/>
    <property type="project" value="InterPro"/>
</dbReference>
<reference evidence="3 4" key="1">
    <citation type="submission" date="2020-04" db="EMBL/GenBank/DDBJ databases">
        <title>Perkinsus olseni comparative genomics.</title>
        <authorList>
            <person name="Bogema D.R."/>
        </authorList>
    </citation>
    <scope>NUCLEOTIDE SEQUENCE [LARGE SCALE GENOMIC DNA]</scope>
    <source>
        <strain evidence="3">00978-12</strain>
    </source>
</reference>
<evidence type="ECO:0000259" key="2">
    <source>
        <dbReference type="PROSITE" id="PS51767"/>
    </source>
</evidence>
<dbReference type="SUPFAM" id="SSF50630">
    <property type="entry name" value="Acid proteases"/>
    <property type="match status" value="1"/>
</dbReference>
<dbReference type="OrthoDB" id="447123at2759"/>
<comment type="caution">
    <text evidence="3">The sequence shown here is derived from an EMBL/GenBank/DDBJ whole genome shotgun (WGS) entry which is preliminary data.</text>
</comment>
<dbReference type="Pfam" id="PF00026">
    <property type="entry name" value="Asp"/>
    <property type="match status" value="1"/>
</dbReference>
<feature type="signal peptide" evidence="1">
    <location>
        <begin position="1"/>
        <end position="15"/>
    </location>
</feature>
<organism evidence="3 4">
    <name type="scientific">Perkinsus olseni</name>
    <name type="common">Perkinsus atlanticus</name>
    <dbReference type="NCBI Taxonomy" id="32597"/>
    <lineage>
        <taxon>Eukaryota</taxon>
        <taxon>Sar</taxon>
        <taxon>Alveolata</taxon>
        <taxon>Perkinsozoa</taxon>
        <taxon>Perkinsea</taxon>
        <taxon>Perkinsida</taxon>
        <taxon>Perkinsidae</taxon>
        <taxon>Perkinsus</taxon>
    </lineage>
</organism>